<protein>
    <recommendedName>
        <fullName evidence="5">DUF1772-domain-containing protein</fullName>
    </recommendedName>
</protein>
<evidence type="ECO:0000313" key="3">
    <source>
        <dbReference type="EMBL" id="KAJ5323476.1"/>
    </source>
</evidence>
<evidence type="ECO:0000313" key="4">
    <source>
        <dbReference type="Proteomes" id="UP001147746"/>
    </source>
</evidence>
<proteinExistence type="predicted"/>
<dbReference type="EMBL" id="JAPZBO010000002">
    <property type="protein sequence ID" value="KAJ5323476.1"/>
    <property type="molecule type" value="Genomic_DNA"/>
</dbReference>
<comment type="caution">
    <text evidence="3">The sequence shown here is derived from an EMBL/GenBank/DDBJ whole genome shotgun (WGS) entry which is preliminary data.</text>
</comment>
<keyword evidence="2" id="KW-1133">Transmembrane helix</keyword>
<keyword evidence="2" id="KW-0812">Transmembrane</keyword>
<organism evidence="3 4">
    <name type="scientific">Penicillium atrosanguineum</name>
    <dbReference type="NCBI Taxonomy" id="1132637"/>
    <lineage>
        <taxon>Eukaryota</taxon>
        <taxon>Fungi</taxon>
        <taxon>Dikarya</taxon>
        <taxon>Ascomycota</taxon>
        <taxon>Pezizomycotina</taxon>
        <taxon>Eurotiomycetes</taxon>
        <taxon>Eurotiomycetidae</taxon>
        <taxon>Eurotiales</taxon>
        <taxon>Aspergillaceae</taxon>
        <taxon>Penicillium</taxon>
    </lineage>
</organism>
<dbReference type="InterPro" id="IPR013901">
    <property type="entry name" value="Anthrone_oxy"/>
</dbReference>
<keyword evidence="2" id="KW-0472">Membrane</keyword>
<dbReference type="Proteomes" id="UP001147746">
    <property type="component" value="Unassembled WGS sequence"/>
</dbReference>
<accession>A0A9W9U763</accession>
<name>A0A9W9U763_9EURO</name>
<feature type="transmembrane region" description="Helical" evidence="2">
    <location>
        <begin position="57"/>
        <end position="82"/>
    </location>
</feature>
<sequence>MPHALYQPLLVASATIASVLTGCQLSLSYVSVAAILSAPDAPEYTALTMWKTTFNRGFYLCPLQAMLCSAIFAVNSIVTLVYGDASMPGHKGFLPLLIGGIISISLVPYTLVTIVPLEETLLERHGSLSRELNQGAKNDKVHGDTAGVAAAIQTRAIMRKWISLNYVRTLIPALTVVWAWTMC</sequence>
<dbReference type="OrthoDB" id="5954308at2759"/>
<evidence type="ECO:0008006" key="5">
    <source>
        <dbReference type="Google" id="ProtNLM"/>
    </source>
</evidence>
<feature type="transmembrane region" description="Helical" evidence="2">
    <location>
        <begin position="94"/>
        <end position="117"/>
    </location>
</feature>
<reference evidence="3" key="1">
    <citation type="submission" date="2022-12" db="EMBL/GenBank/DDBJ databases">
        <authorList>
            <person name="Petersen C."/>
        </authorList>
    </citation>
    <scope>NUCLEOTIDE SEQUENCE</scope>
    <source>
        <strain evidence="3">IBT 21472</strain>
    </source>
</reference>
<reference evidence="3" key="2">
    <citation type="journal article" date="2023" name="IMA Fungus">
        <title>Comparative genomic study of the Penicillium genus elucidates a diverse pangenome and 15 lateral gene transfer events.</title>
        <authorList>
            <person name="Petersen C."/>
            <person name="Sorensen T."/>
            <person name="Nielsen M.R."/>
            <person name="Sondergaard T.E."/>
            <person name="Sorensen J.L."/>
            <person name="Fitzpatrick D.A."/>
            <person name="Frisvad J.C."/>
            <person name="Nielsen K.L."/>
        </authorList>
    </citation>
    <scope>NUCLEOTIDE SEQUENCE</scope>
    <source>
        <strain evidence="3">IBT 21472</strain>
    </source>
</reference>
<evidence type="ECO:0000256" key="1">
    <source>
        <dbReference type="ARBA" id="ARBA00023033"/>
    </source>
</evidence>
<keyword evidence="1" id="KW-0560">Oxidoreductase</keyword>
<keyword evidence="1" id="KW-0503">Monooxygenase</keyword>
<keyword evidence="4" id="KW-1185">Reference proteome</keyword>
<gene>
    <name evidence="3" type="ORF">N7476_002076</name>
</gene>
<dbReference type="Pfam" id="PF08592">
    <property type="entry name" value="Anthrone_oxy"/>
    <property type="match status" value="1"/>
</dbReference>
<evidence type="ECO:0000256" key="2">
    <source>
        <dbReference type="SAM" id="Phobius"/>
    </source>
</evidence>
<dbReference type="AlphaFoldDB" id="A0A9W9U763"/>
<dbReference type="GO" id="GO:0004497">
    <property type="term" value="F:monooxygenase activity"/>
    <property type="evidence" value="ECO:0007669"/>
    <property type="project" value="UniProtKB-KW"/>
</dbReference>